<evidence type="ECO:0000313" key="3">
    <source>
        <dbReference type="Proteomes" id="UP000217790"/>
    </source>
</evidence>
<protein>
    <submittedName>
        <fullName evidence="2">Uncharacterized protein</fullName>
    </submittedName>
</protein>
<organism evidence="2 3">
    <name type="scientific">Armillaria gallica</name>
    <name type="common">Bulbous honey fungus</name>
    <name type="synonym">Armillaria bulbosa</name>
    <dbReference type="NCBI Taxonomy" id="47427"/>
    <lineage>
        <taxon>Eukaryota</taxon>
        <taxon>Fungi</taxon>
        <taxon>Dikarya</taxon>
        <taxon>Basidiomycota</taxon>
        <taxon>Agaricomycotina</taxon>
        <taxon>Agaricomycetes</taxon>
        <taxon>Agaricomycetidae</taxon>
        <taxon>Agaricales</taxon>
        <taxon>Marasmiineae</taxon>
        <taxon>Physalacriaceae</taxon>
        <taxon>Armillaria</taxon>
    </lineage>
</organism>
<keyword evidence="3" id="KW-1185">Reference proteome</keyword>
<evidence type="ECO:0000313" key="2">
    <source>
        <dbReference type="EMBL" id="PBK81379.1"/>
    </source>
</evidence>
<dbReference type="EMBL" id="KZ293730">
    <property type="protein sequence ID" value="PBK81379.1"/>
    <property type="molecule type" value="Genomic_DNA"/>
</dbReference>
<dbReference type="Proteomes" id="UP000217790">
    <property type="component" value="Unassembled WGS sequence"/>
</dbReference>
<feature type="compositionally biased region" description="Low complexity" evidence="1">
    <location>
        <begin position="97"/>
        <end position="107"/>
    </location>
</feature>
<feature type="region of interest" description="Disordered" evidence="1">
    <location>
        <begin position="335"/>
        <end position="364"/>
    </location>
</feature>
<dbReference type="OrthoDB" id="3052332at2759"/>
<dbReference type="AlphaFoldDB" id="A0A2H3CE57"/>
<evidence type="ECO:0000256" key="1">
    <source>
        <dbReference type="SAM" id="MobiDB-lite"/>
    </source>
</evidence>
<feature type="region of interest" description="Disordered" evidence="1">
    <location>
        <begin position="33"/>
        <end position="112"/>
    </location>
</feature>
<sequence>MSNRHGARVSFTSPRLAAVSKAAQAVIERIKEMPPVASAFDSDVNMGSLAEGNGSSGWGKSSWSNATSRPSSGEDHASGTQTPDGKAQQAEPDSSDSDPWGPSPKGDWSQPLNIEDLATKEGTLKDAQTIADKVSEHVPPRVPFEGQQFGANFCAFCDGSPHHSPYECPARSTKAHRPCLSCLAKHEECTFLGLKVECTNCARHWGRTCVGGVPDRNVLSFPFVGESDEAIDSMMAKIDSMTLSTAPYSPIRAGASTSESSRAQEVEDSARAYAALNWRQLTFDGPETLTSLVASCDSLFSRIEVNTRELFALLKVRATLTSEYRIVQAKLEEKRADPSNTFGPPLPSPVRARKSSKGKGASWW</sequence>
<gene>
    <name evidence="2" type="ORF">ARMGADRAFT_1091276</name>
</gene>
<name>A0A2H3CE57_ARMGA</name>
<accession>A0A2H3CE57</accession>
<reference evidence="3" key="1">
    <citation type="journal article" date="2017" name="Nat. Ecol. Evol.">
        <title>Genome expansion and lineage-specific genetic innovations in the forest pathogenic fungi Armillaria.</title>
        <authorList>
            <person name="Sipos G."/>
            <person name="Prasanna A.N."/>
            <person name="Walter M.C."/>
            <person name="O'Connor E."/>
            <person name="Balint B."/>
            <person name="Krizsan K."/>
            <person name="Kiss B."/>
            <person name="Hess J."/>
            <person name="Varga T."/>
            <person name="Slot J."/>
            <person name="Riley R."/>
            <person name="Boka B."/>
            <person name="Rigling D."/>
            <person name="Barry K."/>
            <person name="Lee J."/>
            <person name="Mihaltcheva S."/>
            <person name="LaButti K."/>
            <person name="Lipzen A."/>
            <person name="Waldron R."/>
            <person name="Moloney N.M."/>
            <person name="Sperisen C."/>
            <person name="Kredics L."/>
            <person name="Vagvoelgyi C."/>
            <person name="Patrignani A."/>
            <person name="Fitzpatrick D."/>
            <person name="Nagy I."/>
            <person name="Doyle S."/>
            <person name="Anderson J.B."/>
            <person name="Grigoriev I.V."/>
            <person name="Gueldener U."/>
            <person name="Muensterkoetter M."/>
            <person name="Nagy L.G."/>
        </authorList>
    </citation>
    <scope>NUCLEOTIDE SEQUENCE [LARGE SCALE GENOMIC DNA]</scope>
    <source>
        <strain evidence="3">Ar21-2</strain>
    </source>
</reference>
<dbReference type="InParanoid" id="A0A2H3CE57"/>
<proteinExistence type="predicted"/>